<reference evidence="5" key="1">
    <citation type="submission" date="2021-01" db="UniProtKB">
        <authorList>
            <consortium name="EnsemblMetazoa"/>
        </authorList>
    </citation>
    <scope>IDENTIFICATION</scope>
</reference>
<dbReference type="CDD" id="cd06141">
    <property type="entry name" value="WRN_exo"/>
    <property type="match status" value="1"/>
</dbReference>
<dbReference type="RefSeq" id="XP_066915731.1">
    <property type="nucleotide sequence ID" value="XM_067059630.1"/>
</dbReference>
<dbReference type="OrthoDB" id="1920326at2759"/>
<protein>
    <recommendedName>
        <fullName evidence="4">3'-5' exonuclease domain-containing protein</fullName>
    </recommendedName>
</protein>
<dbReference type="SUPFAM" id="SSF53098">
    <property type="entry name" value="Ribonuclease H-like"/>
    <property type="match status" value="1"/>
</dbReference>
<dbReference type="InterPro" id="IPR012337">
    <property type="entry name" value="RNaseH-like_sf"/>
</dbReference>
<dbReference type="EnsemblMetazoa" id="CLYHEMT018199.1">
    <property type="protein sequence ID" value="CLYHEMP018199.1"/>
    <property type="gene ID" value="CLYHEMG018199"/>
</dbReference>
<evidence type="ECO:0000256" key="2">
    <source>
        <dbReference type="ARBA" id="ARBA00022801"/>
    </source>
</evidence>
<dbReference type="GeneID" id="136802874"/>
<dbReference type="GO" id="GO:0005634">
    <property type="term" value="C:nucleus"/>
    <property type="evidence" value="ECO:0007669"/>
    <property type="project" value="TreeGrafter"/>
</dbReference>
<dbReference type="GO" id="GO:0006139">
    <property type="term" value="P:nucleobase-containing compound metabolic process"/>
    <property type="evidence" value="ECO:0007669"/>
    <property type="project" value="InterPro"/>
</dbReference>
<dbReference type="InterPro" id="IPR051132">
    <property type="entry name" value="3-5_Exonuclease_domain"/>
</dbReference>
<dbReference type="InterPro" id="IPR036397">
    <property type="entry name" value="RNaseH_sf"/>
</dbReference>
<evidence type="ECO:0000313" key="5">
    <source>
        <dbReference type="EnsemblMetazoa" id="CLYHEMP018199.1"/>
    </source>
</evidence>
<dbReference type="Gene3D" id="3.30.420.10">
    <property type="entry name" value="Ribonuclease H-like superfamily/Ribonuclease H"/>
    <property type="match status" value="1"/>
</dbReference>
<dbReference type="PANTHER" id="PTHR13620">
    <property type="entry name" value="3-5 EXONUCLEASE"/>
    <property type="match status" value="1"/>
</dbReference>
<dbReference type="GO" id="GO:0005737">
    <property type="term" value="C:cytoplasm"/>
    <property type="evidence" value="ECO:0007669"/>
    <property type="project" value="TreeGrafter"/>
</dbReference>
<keyword evidence="3" id="KW-0269">Exonuclease</keyword>
<dbReference type="GO" id="GO:0008408">
    <property type="term" value="F:3'-5' exonuclease activity"/>
    <property type="evidence" value="ECO:0007669"/>
    <property type="project" value="InterPro"/>
</dbReference>
<dbReference type="PANTHER" id="PTHR13620:SF104">
    <property type="entry name" value="EXONUCLEASE 3'-5' DOMAIN-CONTAINING PROTEIN 2"/>
    <property type="match status" value="1"/>
</dbReference>
<keyword evidence="2" id="KW-0378">Hydrolase</keyword>
<organism evidence="5 6">
    <name type="scientific">Clytia hemisphaerica</name>
    <dbReference type="NCBI Taxonomy" id="252671"/>
    <lineage>
        <taxon>Eukaryota</taxon>
        <taxon>Metazoa</taxon>
        <taxon>Cnidaria</taxon>
        <taxon>Hydrozoa</taxon>
        <taxon>Hydroidolina</taxon>
        <taxon>Leptothecata</taxon>
        <taxon>Obeliida</taxon>
        <taxon>Clytiidae</taxon>
        <taxon>Clytia</taxon>
    </lineage>
</organism>
<dbReference type="InterPro" id="IPR002562">
    <property type="entry name" value="3'-5'_exonuclease_dom"/>
</dbReference>
<name>A0A7M5X6X5_9CNID</name>
<dbReference type="Pfam" id="PF01612">
    <property type="entry name" value="DNA_pol_A_exo1"/>
    <property type="match status" value="1"/>
</dbReference>
<dbReference type="Proteomes" id="UP000594262">
    <property type="component" value="Unplaced"/>
</dbReference>
<keyword evidence="6" id="KW-1185">Reference proteome</keyword>
<feature type="domain" description="3'-5' exonuclease" evidence="4">
    <location>
        <begin position="74"/>
        <end position="264"/>
    </location>
</feature>
<keyword evidence="1" id="KW-0540">Nuclease</keyword>
<dbReference type="GO" id="GO:0003676">
    <property type="term" value="F:nucleic acid binding"/>
    <property type="evidence" value="ECO:0007669"/>
    <property type="project" value="InterPro"/>
</dbReference>
<evidence type="ECO:0000256" key="3">
    <source>
        <dbReference type="ARBA" id="ARBA00022839"/>
    </source>
</evidence>
<dbReference type="SMART" id="SM00474">
    <property type="entry name" value="35EXOc"/>
    <property type="match status" value="1"/>
</dbReference>
<evidence type="ECO:0000313" key="6">
    <source>
        <dbReference type="Proteomes" id="UP000594262"/>
    </source>
</evidence>
<dbReference type="AlphaFoldDB" id="A0A7M5X6X5"/>
<proteinExistence type="predicted"/>
<evidence type="ECO:0000256" key="1">
    <source>
        <dbReference type="ARBA" id="ARBA00022722"/>
    </source>
</evidence>
<accession>A0A7M5X6X5</accession>
<sequence>MGNLLGKSTLVHHPDEHIGIIVSLMLKDMISFLLPYARRIFQRKTTGPSASIKWLQQRQFVAAHVKSAFEKVKVYVINDEELCNRLVDQQMLQPGRPVHFIGLDCEWESRKKDGIALLQISSGNDCILYRTCQTQGHIPQNLKKLLEDRKVLKFGVGIEEDVRRLRLHGVQVKGFVDLRNLAHRCAPGVSGGKPDFDNPEEELYQWNSLSALSLNTLEMQLSKNYTVRCGNWEAQSLSRKQIMYAAKDAIVSLEIFYALVLLRRVRRRQGRDVLDGMFESSVDFHKMLQGFQESSSSCFYYSHSKDTLNDVDAILPTDTLRTSPSQSLTELSHSLCQGIVDIKHKPKLVMNHNVQKTASRAYSTTKQTTTQLDKTSKRYNHQCRDKPLYENCFLIGPDKQVLATVNRTKAEWYLHKNIGVVEKDEPFTVRLLFEPSGKPKPDADYYTTVKENVCTVCGSTENFVKKNIIPHDYRKYFPQQMKDHMSHDVLLFCIDCHRTAQYFDDQVRQDLATKYKAPLGTKQNMFKTDNPQLGRVRSAAKALLKNSANIPTARREELEAIILNHFKVNSVNTQLLKDTMDMDIRVENNKFLGLHGERVVKGLLEENDLIEFIKMWRQRFLDTMKPKFLPPLWSVDHNLQKFNASN</sequence>
<evidence type="ECO:0000259" key="4">
    <source>
        <dbReference type="SMART" id="SM00474"/>
    </source>
</evidence>